<sequence>EKKRKFLQGSSLSFTLKTCTLLSTIVLLALVIKFHVHEVQLFMNANSADDWRIAFTCHRILQIAIELAICSICPLPFNINFSWTTLNIDGISTNTIPLDALLSIPMFFRLYWLCRVMLLHSRLFTDASSRSIAGLNRVNFNARFIVKTLMTLCPGTMLLIFTASLWVIAGWILRLCERYHTGDPINLHAQKHQNYLNSLWLIAITFLSVGYGKFSSQRKANKRGTCTSSMVVAVIARKLELSRAEKHVHNFMLDTQLTKQLKHSAANVLRETWLLYKNRCLVDKIDAAKVRLHQRKFLVAIYALRRVKRDQRKLAENLVSLGDVAKTTSNAYELLHDVHSTQESLSLRMTAVEHQLSDICRELMALSSLLKLNGKDDSNECVSRKNTTESVRKRRNLF</sequence>
<dbReference type="InterPro" id="IPR015449">
    <property type="entry name" value="K_chnl_Ca-activ_SK"/>
</dbReference>
<keyword evidence="7" id="KW-0407">Ion channel</keyword>
<dbReference type="GO" id="GO:0005516">
    <property type="term" value="F:calmodulin binding"/>
    <property type="evidence" value="ECO:0007669"/>
    <property type="project" value="InterPro"/>
</dbReference>
<dbReference type="InterPro" id="IPR004178">
    <property type="entry name" value="CaM-bd_dom"/>
</dbReference>
<keyword evidence="2" id="KW-0813">Transport</keyword>
<dbReference type="Pfam" id="PF03530">
    <property type="entry name" value="SK_channel"/>
    <property type="match status" value="1"/>
</dbReference>
<feature type="transmembrane region" description="Helical" evidence="8">
    <location>
        <begin position="149"/>
        <end position="175"/>
    </location>
</feature>
<evidence type="ECO:0000313" key="10">
    <source>
        <dbReference type="EMBL" id="VDN58967.1"/>
    </source>
</evidence>
<evidence type="ECO:0000256" key="4">
    <source>
        <dbReference type="ARBA" id="ARBA00022989"/>
    </source>
</evidence>
<evidence type="ECO:0000313" key="12">
    <source>
        <dbReference type="Proteomes" id="UP000274756"/>
    </source>
</evidence>
<proteinExistence type="predicted"/>
<dbReference type="GO" id="GO:0016286">
    <property type="term" value="F:small conductance calcium-activated potassium channel activity"/>
    <property type="evidence" value="ECO:0007669"/>
    <property type="project" value="InterPro"/>
</dbReference>
<dbReference type="Proteomes" id="UP000274756">
    <property type="component" value="Unassembled WGS sequence"/>
</dbReference>
<dbReference type="Proteomes" id="UP000038040">
    <property type="component" value="Unplaced"/>
</dbReference>
<feature type="transmembrane region" description="Helical" evidence="8">
    <location>
        <begin position="195"/>
        <end position="214"/>
    </location>
</feature>
<dbReference type="SMART" id="SM01053">
    <property type="entry name" value="CaMBD"/>
    <property type="match status" value="1"/>
</dbReference>
<organism evidence="11 13">
    <name type="scientific">Dracunculus medinensis</name>
    <name type="common">Guinea worm</name>
    <dbReference type="NCBI Taxonomy" id="318479"/>
    <lineage>
        <taxon>Eukaryota</taxon>
        <taxon>Metazoa</taxon>
        <taxon>Ecdysozoa</taxon>
        <taxon>Nematoda</taxon>
        <taxon>Chromadorea</taxon>
        <taxon>Rhabditida</taxon>
        <taxon>Spirurina</taxon>
        <taxon>Dracunculoidea</taxon>
        <taxon>Dracunculidae</taxon>
        <taxon>Dracunculus</taxon>
    </lineage>
</organism>
<dbReference type="FunFam" id="1.10.287.70:FF:000174">
    <property type="entry name" value="KCNN (Potassium K ChaNNel, calcium activated)-Like"/>
    <property type="match status" value="1"/>
</dbReference>
<evidence type="ECO:0000256" key="6">
    <source>
        <dbReference type="ARBA" id="ARBA00023136"/>
    </source>
</evidence>
<dbReference type="Gene3D" id="1.10.287.70">
    <property type="match status" value="2"/>
</dbReference>
<keyword evidence="5" id="KW-0406">Ion transport</keyword>
<dbReference type="Pfam" id="PF02888">
    <property type="entry name" value="CaMBD"/>
    <property type="match status" value="1"/>
</dbReference>
<feature type="transmembrane region" description="Helical" evidence="8">
    <location>
        <begin position="96"/>
        <end position="114"/>
    </location>
</feature>
<keyword evidence="12" id="KW-1185">Reference proteome</keyword>
<dbReference type="SUPFAM" id="SSF81324">
    <property type="entry name" value="Voltage-gated potassium channels"/>
    <property type="match status" value="1"/>
</dbReference>
<keyword evidence="4 8" id="KW-1133">Transmembrane helix</keyword>
<dbReference type="WBParaSite" id="DME_0000514101-mRNA-1">
    <property type="protein sequence ID" value="DME_0000514101-mRNA-1"/>
    <property type="gene ID" value="DME_0000514101"/>
</dbReference>
<dbReference type="GO" id="GO:0016020">
    <property type="term" value="C:membrane"/>
    <property type="evidence" value="ECO:0007669"/>
    <property type="project" value="UniProtKB-SubCell"/>
</dbReference>
<accession>A0A0N4UCX5</accession>
<evidence type="ECO:0000256" key="7">
    <source>
        <dbReference type="ARBA" id="ARBA00023303"/>
    </source>
</evidence>
<dbReference type="EMBL" id="UYYG01001174">
    <property type="protein sequence ID" value="VDN58967.1"/>
    <property type="molecule type" value="Genomic_DNA"/>
</dbReference>
<evidence type="ECO:0000259" key="9">
    <source>
        <dbReference type="SMART" id="SM01053"/>
    </source>
</evidence>
<keyword evidence="6 8" id="KW-0472">Membrane</keyword>
<feature type="transmembrane region" description="Helical" evidence="8">
    <location>
        <begin position="12"/>
        <end position="32"/>
    </location>
</feature>
<dbReference type="SUPFAM" id="SSF81327">
    <property type="entry name" value="Small-conductance potassium channel"/>
    <property type="match status" value="1"/>
</dbReference>
<evidence type="ECO:0000256" key="2">
    <source>
        <dbReference type="ARBA" id="ARBA00022448"/>
    </source>
</evidence>
<evidence type="ECO:0000313" key="11">
    <source>
        <dbReference type="Proteomes" id="UP000038040"/>
    </source>
</evidence>
<evidence type="ECO:0000256" key="5">
    <source>
        <dbReference type="ARBA" id="ARBA00023065"/>
    </source>
</evidence>
<reference evidence="13" key="1">
    <citation type="submission" date="2017-02" db="UniProtKB">
        <authorList>
            <consortium name="WormBaseParasite"/>
        </authorList>
    </citation>
    <scope>IDENTIFICATION</scope>
</reference>
<dbReference type="OrthoDB" id="73653at2759"/>
<evidence type="ECO:0000313" key="13">
    <source>
        <dbReference type="WBParaSite" id="DME_0000514101-mRNA-1"/>
    </source>
</evidence>
<evidence type="ECO:0000256" key="3">
    <source>
        <dbReference type="ARBA" id="ARBA00022692"/>
    </source>
</evidence>
<evidence type="ECO:0000256" key="8">
    <source>
        <dbReference type="SAM" id="Phobius"/>
    </source>
</evidence>
<protein>
    <submittedName>
        <fullName evidence="13">CaMBD domain-containing protein</fullName>
    </submittedName>
</protein>
<feature type="domain" description="Calmodulin-binding" evidence="9">
    <location>
        <begin position="254"/>
        <end position="330"/>
    </location>
</feature>
<dbReference type="InterPro" id="IPR036122">
    <property type="entry name" value="CaM-bd_dom_sf"/>
</dbReference>
<keyword evidence="3 8" id="KW-0812">Transmembrane</keyword>
<comment type="subcellular location">
    <subcellularLocation>
        <location evidence="1">Membrane</location>
        <topology evidence="1">Multi-pass membrane protein</topology>
    </subcellularLocation>
</comment>
<reference evidence="10 12" key="2">
    <citation type="submission" date="2018-11" db="EMBL/GenBank/DDBJ databases">
        <authorList>
            <consortium name="Pathogen Informatics"/>
        </authorList>
    </citation>
    <scope>NUCLEOTIDE SEQUENCE [LARGE SCALE GENOMIC DNA]</scope>
</reference>
<dbReference type="STRING" id="318479.A0A0N4UCX5"/>
<evidence type="ECO:0000256" key="1">
    <source>
        <dbReference type="ARBA" id="ARBA00004141"/>
    </source>
</evidence>
<name>A0A0N4UCX5_DRAME</name>
<gene>
    <name evidence="10" type="ORF">DME_LOCUS8940</name>
</gene>
<dbReference type="AlphaFoldDB" id="A0A0N4UCX5"/>
<dbReference type="PANTHER" id="PTHR10153">
    <property type="entry name" value="SMALL CONDUCTANCE CALCIUM-ACTIVATED POTASSIUM CHANNEL"/>
    <property type="match status" value="1"/>
</dbReference>